<evidence type="ECO:0000256" key="5">
    <source>
        <dbReference type="ARBA" id="ARBA00022982"/>
    </source>
</evidence>
<keyword evidence="3" id="KW-0479">Metal-binding</keyword>
<dbReference type="PANTHER" id="PTHR43687:SF6">
    <property type="entry name" value="L-ASPARTATE SEMIALDEHYDE SULFURTRANSFERASE IRON-SULFUR SUBUNIT"/>
    <property type="match status" value="1"/>
</dbReference>
<keyword evidence="2" id="KW-0004">4Fe-4S</keyword>
<organism evidence="9">
    <name type="scientific">marine sediment metagenome</name>
    <dbReference type="NCBI Taxonomy" id="412755"/>
    <lineage>
        <taxon>unclassified sequences</taxon>
        <taxon>metagenomes</taxon>
        <taxon>ecological metagenomes</taxon>
    </lineage>
</organism>
<feature type="non-terminal residue" evidence="9">
    <location>
        <position position="84"/>
    </location>
</feature>
<evidence type="ECO:0000256" key="3">
    <source>
        <dbReference type="ARBA" id="ARBA00022723"/>
    </source>
</evidence>
<dbReference type="InterPro" id="IPR017896">
    <property type="entry name" value="4Fe4S_Fe-S-bd"/>
</dbReference>
<evidence type="ECO:0000256" key="2">
    <source>
        <dbReference type="ARBA" id="ARBA00022485"/>
    </source>
</evidence>
<keyword evidence="4" id="KW-0677">Repeat</keyword>
<keyword evidence="1" id="KW-0813">Transport</keyword>
<dbReference type="GO" id="GO:0051539">
    <property type="term" value="F:4 iron, 4 sulfur cluster binding"/>
    <property type="evidence" value="ECO:0007669"/>
    <property type="project" value="UniProtKB-KW"/>
</dbReference>
<protein>
    <recommendedName>
        <fullName evidence="8">4Fe-4S ferredoxin-type domain-containing protein</fullName>
    </recommendedName>
</protein>
<dbReference type="Gene3D" id="3.30.70.20">
    <property type="match status" value="1"/>
</dbReference>
<accession>X0U7U2</accession>
<sequence length="84" mass="9102">MLREIITIDEELCNGCGLCIPSCPEGALQIIDGKARLVSDLFCDGLGACVGHCPEGAMTVVEREAEPYDERKVMANIVGYRQNT</sequence>
<dbReference type="PROSITE" id="PS00198">
    <property type="entry name" value="4FE4S_FER_1"/>
    <property type="match status" value="1"/>
</dbReference>
<keyword evidence="5" id="KW-0249">Electron transport</keyword>
<evidence type="ECO:0000259" key="8">
    <source>
        <dbReference type="PROSITE" id="PS51379"/>
    </source>
</evidence>
<evidence type="ECO:0000313" key="9">
    <source>
        <dbReference type="EMBL" id="GAF95406.1"/>
    </source>
</evidence>
<dbReference type="Pfam" id="PF13237">
    <property type="entry name" value="Fer4_10"/>
    <property type="match status" value="1"/>
</dbReference>
<keyword evidence="6" id="KW-0408">Iron</keyword>
<dbReference type="PROSITE" id="PS51379">
    <property type="entry name" value="4FE4S_FER_2"/>
    <property type="match status" value="2"/>
</dbReference>
<evidence type="ECO:0000256" key="1">
    <source>
        <dbReference type="ARBA" id="ARBA00022448"/>
    </source>
</evidence>
<name>X0U7U2_9ZZZZ</name>
<dbReference type="EMBL" id="BARS01011940">
    <property type="protein sequence ID" value="GAF95406.1"/>
    <property type="molecule type" value="Genomic_DNA"/>
</dbReference>
<comment type="caution">
    <text evidence="9">The sequence shown here is derived from an EMBL/GenBank/DDBJ whole genome shotgun (WGS) entry which is preliminary data.</text>
</comment>
<gene>
    <name evidence="9" type="ORF">S01H1_21513</name>
</gene>
<proteinExistence type="predicted"/>
<evidence type="ECO:0000256" key="7">
    <source>
        <dbReference type="ARBA" id="ARBA00023014"/>
    </source>
</evidence>
<feature type="domain" description="4Fe-4S ferredoxin-type" evidence="8">
    <location>
        <begin position="34"/>
        <end position="63"/>
    </location>
</feature>
<dbReference type="AlphaFoldDB" id="X0U7U2"/>
<evidence type="ECO:0000256" key="6">
    <source>
        <dbReference type="ARBA" id="ARBA00023004"/>
    </source>
</evidence>
<keyword evidence="7" id="KW-0411">Iron-sulfur</keyword>
<evidence type="ECO:0000256" key="4">
    <source>
        <dbReference type="ARBA" id="ARBA00022737"/>
    </source>
</evidence>
<dbReference type="PANTHER" id="PTHR43687">
    <property type="entry name" value="ADENYLYLSULFATE REDUCTASE, BETA SUBUNIT"/>
    <property type="match status" value="1"/>
</dbReference>
<dbReference type="GO" id="GO:0046872">
    <property type="term" value="F:metal ion binding"/>
    <property type="evidence" value="ECO:0007669"/>
    <property type="project" value="UniProtKB-KW"/>
</dbReference>
<dbReference type="SUPFAM" id="SSF54862">
    <property type="entry name" value="4Fe-4S ferredoxins"/>
    <property type="match status" value="1"/>
</dbReference>
<feature type="domain" description="4Fe-4S ferredoxin-type" evidence="8">
    <location>
        <begin position="4"/>
        <end position="33"/>
    </location>
</feature>
<dbReference type="InterPro" id="IPR017900">
    <property type="entry name" value="4Fe4S_Fe_S_CS"/>
</dbReference>
<dbReference type="InterPro" id="IPR050572">
    <property type="entry name" value="Fe-S_Ferredoxin"/>
</dbReference>
<reference evidence="9" key="1">
    <citation type="journal article" date="2014" name="Front. Microbiol.">
        <title>High frequency of phylogenetically diverse reductive dehalogenase-homologous genes in deep subseafloor sedimentary metagenomes.</title>
        <authorList>
            <person name="Kawai M."/>
            <person name="Futagami T."/>
            <person name="Toyoda A."/>
            <person name="Takaki Y."/>
            <person name="Nishi S."/>
            <person name="Hori S."/>
            <person name="Arai W."/>
            <person name="Tsubouchi T."/>
            <person name="Morono Y."/>
            <person name="Uchiyama I."/>
            <person name="Ito T."/>
            <person name="Fujiyama A."/>
            <person name="Inagaki F."/>
            <person name="Takami H."/>
        </authorList>
    </citation>
    <scope>NUCLEOTIDE SEQUENCE</scope>
    <source>
        <strain evidence="9">Expedition CK06-06</strain>
    </source>
</reference>